<dbReference type="EMBL" id="JAGETX010000009">
    <property type="protein sequence ID" value="MBO3272134.1"/>
    <property type="molecule type" value="Genomic_DNA"/>
</dbReference>
<dbReference type="Proteomes" id="UP000670527">
    <property type="component" value="Unassembled WGS sequence"/>
</dbReference>
<evidence type="ECO:0000313" key="2">
    <source>
        <dbReference type="EMBL" id="MBO3272134.1"/>
    </source>
</evidence>
<accession>A0ABS3TEQ0</accession>
<evidence type="ECO:0000256" key="1">
    <source>
        <dbReference type="SAM" id="MobiDB-lite"/>
    </source>
</evidence>
<evidence type="ECO:0008006" key="4">
    <source>
        <dbReference type="Google" id="ProtNLM"/>
    </source>
</evidence>
<protein>
    <recommendedName>
        <fullName evidence="4">Type II restriction enzyme</fullName>
    </recommendedName>
</protein>
<dbReference type="RefSeq" id="WP_208308402.1">
    <property type="nucleotide sequence ID" value="NZ_JAGETX010000009.1"/>
</dbReference>
<organism evidence="2 3">
    <name type="scientific">Hymenobacter defluvii</name>
    <dbReference type="NCBI Taxonomy" id="2054411"/>
    <lineage>
        <taxon>Bacteria</taxon>
        <taxon>Pseudomonadati</taxon>
        <taxon>Bacteroidota</taxon>
        <taxon>Cytophagia</taxon>
        <taxon>Cytophagales</taxon>
        <taxon>Hymenobacteraceae</taxon>
        <taxon>Hymenobacter</taxon>
    </lineage>
</organism>
<name>A0ABS3TEQ0_9BACT</name>
<feature type="region of interest" description="Disordered" evidence="1">
    <location>
        <begin position="225"/>
        <end position="250"/>
    </location>
</feature>
<evidence type="ECO:0000313" key="3">
    <source>
        <dbReference type="Proteomes" id="UP000670527"/>
    </source>
</evidence>
<sequence length="423" mass="47664">MSVDLSSLVAHYKTDSESVYNTWFINNEERLKAFRSIRRGVQQVVKDIKAGSFGNDFKGTSLEFVLSVISEQKQVFQGAAHPFYWKPKLRIPDIYEHEGNKRAFGQFLESCLAATTEQQLLREIDILDRRKIKGLGPAVASILYFLHPTLMPPCNTAIVNGFNALFGEKIKLGSWSEYLRMRERLRDLNQEHRQHLSLDYGALSGLLFDIGVKKMIAGDQQFATDEDRDKYQQQAQKRHKEVQSEAQEENQHTEIQHHLLRIGKALGCDVTTAINDRNRLCGGQKLSFLCLDQHPELPVPADVASTIRLIDIVWFAPGSNRVVAAFEVEKSTSIYSGILRLTDLAFSMPEHETALYLVVPDAREKEVQAQLSRPAIRAAGATIRYILFSELRQHCEALCKFGDSPAAMRKIARSVAAMGVGTS</sequence>
<comment type="caution">
    <text evidence="2">The sequence shown here is derived from an EMBL/GenBank/DDBJ whole genome shotgun (WGS) entry which is preliminary data.</text>
</comment>
<proteinExistence type="predicted"/>
<gene>
    <name evidence="2" type="ORF">J4D97_15845</name>
</gene>
<keyword evidence="3" id="KW-1185">Reference proteome</keyword>
<reference evidence="2 3" key="1">
    <citation type="submission" date="2021-03" db="EMBL/GenBank/DDBJ databases">
        <authorList>
            <person name="Kim M.K."/>
        </authorList>
    </citation>
    <scope>NUCLEOTIDE SEQUENCE [LARGE SCALE GENOMIC DNA]</scope>
    <source>
        <strain evidence="2 3">BT507</strain>
    </source>
</reference>